<keyword evidence="4" id="KW-1185">Reference proteome</keyword>
<evidence type="ECO:0000256" key="2">
    <source>
        <dbReference type="ARBA" id="ARBA00023002"/>
    </source>
</evidence>
<dbReference type="PANTHER" id="PTHR24322:SF736">
    <property type="entry name" value="RETINOL DEHYDROGENASE 10"/>
    <property type="match status" value="1"/>
</dbReference>
<comment type="caution">
    <text evidence="3">The sequence shown here is derived from an EMBL/GenBank/DDBJ whole genome shotgun (WGS) entry which is preliminary data.</text>
</comment>
<dbReference type="GO" id="GO:0005811">
    <property type="term" value="C:lipid droplet"/>
    <property type="evidence" value="ECO:0007669"/>
    <property type="project" value="TreeGrafter"/>
</dbReference>
<evidence type="ECO:0000256" key="1">
    <source>
        <dbReference type="ARBA" id="ARBA00006484"/>
    </source>
</evidence>
<dbReference type="Gene3D" id="3.40.50.720">
    <property type="entry name" value="NAD(P)-binding Rossmann-like Domain"/>
    <property type="match status" value="1"/>
</dbReference>
<proteinExistence type="inferred from homology"/>
<dbReference type="OrthoDB" id="10253736at2759"/>
<dbReference type="InterPro" id="IPR036291">
    <property type="entry name" value="NAD(P)-bd_dom_sf"/>
</dbReference>
<protein>
    <submittedName>
        <fullName evidence="3">Uncharacterized protein</fullName>
    </submittedName>
</protein>
<dbReference type="EMBL" id="LIAE01010707">
    <property type="protein sequence ID" value="PAV56343.1"/>
    <property type="molecule type" value="Genomic_DNA"/>
</dbReference>
<gene>
    <name evidence="3" type="ORF">WR25_21327</name>
</gene>
<sequence length="282" mass="31077">MDEHKKWSYKILSTLGVLLHLVFVDLARDFIRWINLKPKDVTGQAIVITGAASGLGKSMALQLAKKGAKIAVIDIDSAGLNSIVDKIRDSGGEASGWKGDISKEDEIHRISAEIIEKYGRIDIIICNAAVLSFASFMDLQINRLKQAFDVNVIGTVNTIRAFLPEMQKQRKGQIVCVSSITAFAGEAFGLAYCPTKAAVRSAMECLQMELKDNGFDDIKCTNIYPYFARTPLVLNAGMRPTSTWFPFMSVDSCASRMVDAILKEKVHAFVPSYITLIPMFKG</sequence>
<dbReference type="Proteomes" id="UP000218231">
    <property type="component" value="Unassembled WGS sequence"/>
</dbReference>
<dbReference type="PANTHER" id="PTHR24322">
    <property type="entry name" value="PKSB"/>
    <property type="match status" value="1"/>
</dbReference>
<keyword evidence="2" id="KW-0560">Oxidoreductase</keyword>
<dbReference type="STRING" id="2018661.A0A2A2J442"/>
<dbReference type="PRINTS" id="PR00081">
    <property type="entry name" value="GDHRDH"/>
</dbReference>
<reference evidence="3 4" key="1">
    <citation type="journal article" date="2017" name="Curr. Biol.">
        <title>Genome architecture and evolution of a unichromosomal asexual nematode.</title>
        <authorList>
            <person name="Fradin H."/>
            <person name="Zegar C."/>
            <person name="Gutwein M."/>
            <person name="Lucas J."/>
            <person name="Kovtun M."/>
            <person name="Corcoran D."/>
            <person name="Baugh L.R."/>
            <person name="Kiontke K."/>
            <person name="Gunsalus K."/>
            <person name="Fitch D.H."/>
            <person name="Piano F."/>
        </authorList>
    </citation>
    <scope>NUCLEOTIDE SEQUENCE [LARGE SCALE GENOMIC DNA]</scope>
    <source>
        <strain evidence="3">PF1309</strain>
    </source>
</reference>
<dbReference type="SUPFAM" id="SSF51735">
    <property type="entry name" value="NAD(P)-binding Rossmann-fold domains"/>
    <property type="match status" value="1"/>
</dbReference>
<accession>A0A2A2J442</accession>
<comment type="similarity">
    <text evidence="1">Belongs to the short-chain dehydrogenases/reductases (SDR) family.</text>
</comment>
<dbReference type="AlphaFoldDB" id="A0A2A2J442"/>
<dbReference type="Pfam" id="PF00106">
    <property type="entry name" value="adh_short"/>
    <property type="match status" value="1"/>
</dbReference>
<evidence type="ECO:0000313" key="4">
    <source>
        <dbReference type="Proteomes" id="UP000218231"/>
    </source>
</evidence>
<dbReference type="InterPro" id="IPR002347">
    <property type="entry name" value="SDR_fam"/>
</dbReference>
<name>A0A2A2J442_9BILA</name>
<organism evidence="3 4">
    <name type="scientific">Diploscapter pachys</name>
    <dbReference type="NCBI Taxonomy" id="2018661"/>
    <lineage>
        <taxon>Eukaryota</taxon>
        <taxon>Metazoa</taxon>
        <taxon>Ecdysozoa</taxon>
        <taxon>Nematoda</taxon>
        <taxon>Chromadorea</taxon>
        <taxon>Rhabditida</taxon>
        <taxon>Rhabditina</taxon>
        <taxon>Rhabditomorpha</taxon>
        <taxon>Rhabditoidea</taxon>
        <taxon>Rhabditidae</taxon>
        <taxon>Diploscapter</taxon>
    </lineage>
</organism>
<evidence type="ECO:0000313" key="3">
    <source>
        <dbReference type="EMBL" id="PAV56343.1"/>
    </source>
</evidence>
<dbReference type="GO" id="GO:0016616">
    <property type="term" value="F:oxidoreductase activity, acting on the CH-OH group of donors, NAD or NADP as acceptor"/>
    <property type="evidence" value="ECO:0007669"/>
    <property type="project" value="TreeGrafter"/>
</dbReference>